<dbReference type="RefSeq" id="WP_080022612.1">
    <property type="nucleotide sequence ID" value="NZ_LTAY01000037.1"/>
</dbReference>
<gene>
    <name evidence="1" type="ORF">CLTHE_13940</name>
</gene>
<proteinExistence type="predicted"/>
<evidence type="ECO:0000313" key="2">
    <source>
        <dbReference type="Proteomes" id="UP000191448"/>
    </source>
</evidence>
<reference evidence="1 2" key="1">
    <citation type="submission" date="2016-02" db="EMBL/GenBank/DDBJ databases">
        <title>Genome sequence of Clostridium thermobutyricum DSM 4928.</title>
        <authorList>
            <person name="Poehlein A."/>
            <person name="Daniel R."/>
        </authorList>
    </citation>
    <scope>NUCLEOTIDE SEQUENCE [LARGE SCALE GENOMIC DNA]</scope>
    <source>
        <strain evidence="1 2">DSM 4928</strain>
    </source>
</reference>
<dbReference type="Proteomes" id="UP000191448">
    <property type="component" value="Unassembled WGS sequence"/>
</dbReference>
<protein>
    <submittedName>
        <fullName evidence="1">Uncharacterized protein</fullName>
    </submittedName>
</protein>
<name>A0A1V4SUZ5_9CLOT</name>
<comment type="caution">
    <text evidence="1">The sequence shown here is derived from an EMBL/GenBank/DDBJ whole genome shotgun (WGS) entry which is preliminary data.</text>
</comment>
<dbReference type="AlphaFoldDB" id="A0A1V4SUZ5"/>
<evidence type="ECO:0000313" key="1">
    <source>
        <dbReference type="EMBL" id="OPX47823.1"/>
    </source>
</evidence>
<accession>A0A1V4SUZ5</accession>
<dbReference type="EMBL" id="LTAY01000037">
    <property type="protein sequence ID" value="OPX47823.1"/>
    <property type="molecule type" value="Genomic_DNA"/>
</dbReference>
<dbReference type="OrthoDB" id="9997260at2"/>
<sequence length="114" mass="13707">MIHLIEELELLLKKLNIEFEMQKYNGDSDEYVIFDIYNEKDTDYCNIGNLTTTYYITLNYWHKNKSCRTKYDTIKKLFKCNGFFFYSAKTLKSDNMFGKNFIFIKKIINGSEEI</sequence>
<organism evidence="1 2">
    <name type="scientific">Clostridium thermobutyricum DSM 4928</name>
    <dbReference type="NCBI Taxonomy" id="1121339"/>
    <lineage>
        <taxon>Bacteria</taxon>
        <taxon>Bacillati</taxon>
        <taxon>Bacillota</taxon>
        <taxon>Clostridia</taxon>
        <taxon>Eubacteriales</taxon>
        <taxon>Clostridiaceae</taxon>
        <taxon>Clostridium</taxon>
    </lineage>
</organism>